<dbReference type="SMART" id="SM00219">
    <property type="entry name" value="TyrKc"/>
    <property type="match status" value="1"/>
</dbReference>
<dbReference type="Pfam" id="PF01404">
    <property type="entry name" value="Ephrin_lbd"/>
    <property type="match status" value="1"/>
</dbReference>
<dbReference type="InterPro" id="IPR011641">
    <property type="entry name" value="Tyr-kin_ephrin_A/B_rcpt-like"/>
</dbReference>
<dbReference type="GO" id="GO:0007155">
    <property type="term" value="P:cell adhesion"/>
    <property type="evidence" value="ECO:0007669"/>
    <property type="project" value="UniProtKB-KW"/>
</dbReference>
<dbReference type="InterPro" id="IPR001090">
    <property type="entry name" value="Ephrin_rcpt_lig-bd_dom"/>
</dbReference>
<dbReference type="Ensembl" id="ENSMMDT00005006830.1">
    <property type="protein sequence ID" value="ENSMMDP00005006656.1"/>
    <property type="gene ID" value="ENSMMDG00005003589.1"/>
</dbReference>
<dbReference type="PANTHER" id="PTHR46877:SF20">
    <property type="entry name" value="RECEPTOR PROTEIN-TYROSINE KINASE"/>
    <property type="match status" value="1"/>
</dbReference>
<dbReference type="InterPro" id="IPR002049">
    <property type="entry name" value="LE_dom"/>
</dbReference>
<dbReference type="FunFam" id="2.10.50.10:FF:000001">
    <property type="entry name" value="Ephrin type-A receptor 5"/>
    <property type="match status" value="1"/>
</dbReference>
<dbReference type="FunFam" id="2.60.120.260:FF:000023">
    <property type="entry name" value="Ephrin type-A receptor 2"/>
    <property type="match status" value="1"/>
</dbReference>
<dbReference type="Proteomes" id="UP000472263">
    <property type="component" value="Chromosome 5"/>
</dbReference>
<keyword evidence="19" id="KW-0325">Glycoprotein</keyword>
<dbReference type="InterPro" id="IPR003961">
    <property type="entry name" value="FN3_dom"/>
</dbReference>
<keyword evidence="6" id="KW-0808">Transferase</keyword>
<dbReference type="SMART" id="SM00454">
    <property type="entry name" value="SAM"/>
    <property type="match status" value="1"/>
</dbReference>
<dbReference type="PROSITE" id="PS50011">
    <property type="entry name" value="PROTEIN_KINASE_DOM"/>
    <property type="match status" value="1"/>
</dbReference>
<evidence type="ECO:0000256" key="9">
    <source>
        <dbReference type="ARBA" id="ARBA00022737"/>
    </source>
</evidence>
<dbReference type="EC" id="2.7.10.1" evidence="2"/>
<comment type="catalytic activity">
    <reaction evidence="20">
        <text>L-tyrosyl-[protein] + ATP = O-phospho-L-tyrosyl-[protein] + ADP + H(+)</text>
        <dbReference type="Rhea" id="RHEA:10596"/>
        <dbReference type="Rhea" id="RHEA-COMP:10136"/>
        <dbReference type="Rhea" id="RHEA-COMP:20101"/>
        <dbReference type="ChEBI" id="CHEBI:15378"/>
        <dbReference type="ChEBI" id="CHEBI:30616"/>
        <dbReference type="ChEBI" id="CHEBI:46858"/>
        <dbReference type="ChEBI" id="CHEBI:61978"/>
        <dbReference type="ChEBI" id="CHEBI:456216"/>
        <dbReference type="EC" id="2.7.10.1"/>
    </reaction>
</comment>
<keyword evidence="5" id="KW-0037">Angiogenesis</keyword>
<evidence type="ECO:0000256" key="11">
    <source>
        <dbReference type="ARBA" id="ARBA00022777"/>
    </source>
</evidence>
<dbReference type="SUPFAM" id="SSF56112">
    <property type="entry name" value="Protein kinase-like (PK-like)"/>
    <property type="match status" value="1"/>
</dbReference>
<keyword evidence="12 22" id="KW-0067">ATP-binding</keyword>
<dbReference type="PIRSF" id="PIRSF000666">
    <property type="entry name" value="TyrPK_ephrin_receptor"/>
    <property type="match status" value="1"/>
</dbReference>
<proteinExistence type="predicted"/>
<dbReference type="AlphaFoldDB" id="A0A667XCJ1"/>
<dbReference type="Pfam" id="PF07714">
    <property type="entry name" value="PK_Tyr_Ser-Thr"/>
    <property type="match status" value="1"/>
</dbReference>
<feature type="active site" description="Proton acceptor" evidence="21">
    <location>
        <position position="672"/>
    </location>
</feature>
<keyword evidence="13" id="KW-0832">Ubl conjugation</keyword>
<dbReference type="InterPro" id="IPR036116">
    <property type="entry name" value="FN3_sf"/>
</dbReference>
<keyword evidence="7" id="KW-0812">Transmembrane</keyword>
<evidence type="ECO:0000256" key="25">
    <source>
        <dbReference type="SAM" id="MobiDB-lite"/>
    </source>
</evidence>
<dbReference type="Gene3D" id="1.10.510.10">
    <property type="entry name" value="Transferase(Phosphotransferase) domain 1"/>
    <property type="match status" value="1"/>
</dbReference>
<keyword evidence="3" id="KW-1003">Cell membrane</keyword>
<dbReference type="InterPro" id="IPR027936">
    <property type="entry name" value="Eph_TM"/>
</dbReference>
<dbReference type="InterPro" id="IPR009030">
    <property type="entry name" value="Growth_fac_rcpt_cys_sf"/>
</dbReference>
<dbReference type="FunFam" id="2.60.40.10:FF:000059">
    <property type="entry name" value="Ephrin type-A receptor 6"/>
    <property type="match status" value="1"/>
</dbReference>
<comment type="subcellular location">
    <subcellularLocation>
        <location evidence="1">Cell membrane</location>
        <topology evidence="1">Single-pass type I membrane protein</topology>
    </subcellularLocation>
</comment>
<dbReference type="InterPro" id="IPR013761">
    <property type="entry name" value="SAM/pointed_sf"/>
</dbReference>
<dbReference type="PROSITE" id="PS51550">
    <property type="entry name" value="EPH_LBD"/>
    <property type="match status" value="1"/>
</dbReference>
<dbReference type="CDD" id="cd00063">
    <property type="entry name" value="FN3"/>
    <property type="match status" value="2"/>
</dbReference>
<evidence type="ECO:0000256" key="4">
    <source>
        <dbReference type="ARBA" id="ARBA00022553"/>
    </source>
</evidence>
<feature type="domain" description="SAM" evidence="27">
    <location>
        <begin position="837"/>
        <end position="901"/>
    </location>
</feature>
<evidence type="ECO:0000256" key="5">
    <source>
        <dbReference type="ARBA" id="ARBA00022657"/>
    </source>
</evidence>
<dbReference type="Gene3D" id="2.60.120.260">
    <property type="entry name" value="Galactose-binding domain-like"/>
    <property type="match status" value="1"/>
</dbReference>
<dbReference type="CDD" id="cd00055">
    <property type="entry name" value="EGF_Lam"/>
    <property type="match status" value="1"/>
</dbReference>
<evidence type="ECO:0000313" key="31">
    <source>
        <dbReference type="Proteomes" id="UP000472263"/>
    </source>
</evidence>
<dbReference type="PRINTS" id="PR00109">
    <property type="entry name" value="TYRKINASE"/>
</dbReference>
<dbReference type="GO" id="GO:0005005">
    <property type="term" value="F:transmembrane-ephrin receptor activity"/>
    <property type="evidence" value="ECO:0007669"/>
    <property type="project" value="TreeGrafter"/>
</dbReference>
<dbReference type="GeneTree" id="ENSGT00940000165103"/>
<keyword evidence="4" id="KW-0597">Phosphoprotein</keyword>
<feature type="disulfide bond" evidence="23">
    <location>
        <begin position="45"/>
        <end position="160"/>
    </location>
</feature>
<dbReference type="PANTHER" id="PTHR46877">
    <property type="entry name" value="EPH RECEPTOR A5"/>
    <property type="match status" value="1"/>
</dbReference>
<evidence type="ECO:0000259" key="28">
    <source>
        <dbReference type="PROSITE" id="PS50853"/>
    </source>
</evidence>
<dbReference type="Pfam" id="PF14575">
    <property type="entry name" value="EphA2_TM"/>
    <property type="match status" value="1"/>
</dbReference>
<evidence type="ECO:0000256" key="18">
    <source>
        <dbReference type="ARBA" id="ARBA00023170"/>
    </source>
</evidence>
<dbReference type="Gene3D" id="2.60.40.1770">
    <property type="entry name" value="ephrin a2 ectodomain"/>
    <property type="match status" value="1"/>
</dbReference>
<evidence type="ECO:0000256" key="19">
    <source>
        <dbReference type="ARBA" id="ARBA00023180"/>
    </source>
</evidence>
<feature type="compositionally biased region" description="Pro residues" evidence="25">
    <location>
        <begin position="286"/>
        <end position="296"/>
    </location>
</feature>
<dbReference type="PROSITE" id="PS50853">
    <property type="entry name" value="FN3"/>
    <property type="match status" value="1"/>
</dbReference>
<evidence type="ECO:0000256" key="16">
    <source>
        <dbReference type="ARBA" id="ARBA00023136"/>
    </source>
</evidence>
<keyword evidence="9" id="KW-0677">Repeat</keyword>
<dbReference type="InterPro" id="IPR001245">
    <property type="entry name" value="Ser-Thr/Tyr_kinase_cat_dom"/>
</dbReference>
<evidence type="ECO:0000256" key="20">
    <source>
        <dbReference type="ARBA" id="ARBA00051243"/>
    </source>
</evidence>
<accession>A0A667XCJ1</accession>
<dbReference type="Gene3D" id="3.30.200.20">
    <property type="entry name" value="Phosphorylase Kinase, domain 1"/>
    <property type="match status" value="1"/>
</dbReference>
<evidence type="ECO:0000256" key="17">
    <source>
        <dbReference type="ARBA" id="ARBA00023137"/>
    </source>
</evidence>
<keyword evidence="8" id="KW-0732">Signal</keyword>
<dbReference type="InterPro" id="IPR017441">
    <property type="entry name" value="Protein_kinase_ATP_BS"/>
</dbReference>
<feature type="region of interest" description="Disordered" evidence="25">
    <location>
        <begin position="280"/>
        <end position="301"/>
    </location>
</feature>
<feature type="domain" description="Eph LBD" evidence="29">
    <location>
        <begin position="1"/>
        <end position="178"/>
    </location>
</feature>
<keyword evidence="18" id="KW-0675">Receptor</keyword>
<evidence type="ECO:0000259" key="27">
    <source>
        <dbReference type="PROSITE" id="PS50105"/>
    </source>
</evidence>
<gene>
    <name evidence="30" type="primary">epha2a</name>
</gene>
<dbReference type="FunFam" id="1.10.150.50:FF:000029">
    <property type="entry name" value="Ephrin type-A receptor 1"/>
    <property type="match status" value="1"/>
</dbReference>
<dbReference type="InterPro" id="IPR050449">
    <property type="entry name" value="Ephrin_rcpt_TKs"/>
</dbReference>
<sequence>MEAFNLSASHCFPLLKSLNCCQFGCHWEIVQTVVNGSLLYTYSVCNIDSSDQDNWLRTTFIQRRPGTTRFSVELHFVVRDCNTFDGASLACKETFNLFISEADADVGTSFRKGQFRKVATIAPDEITQGRGLLKINMETRTVGPLSQKGFYLAFQDMGACVALLSVRVYYKTCPSTVQSLAAFPETVADSLREVEGSCVDNAVSQATPRIYCTAEGEWVVPVGQCQCRAGYETTGDSCQECKPGYFKPSVSSQLCQVCPVNTKESSAGALVCPCEEGFYRSSSDPPSSPCSAPPSAPRDLASTTLSAEGRLQLSWSPPLVTGGRSDLTYSVVCEHCDGALCVPCGEKVRFEPGPTDLQDTTVIVSDLDSHFNYTFTVEAHSGVSQYSNEKPTFQLTLNLSSQDDDNERDVTTYTVLVLEKSSVQINDLSPDTAYMFRVQALSPEGNPGSYSMEHEFQTLPLGNSNLVFEQRLTCNYSCDSLDAVKSSSHYVCFPLRKLSSHGRRGPEDPYFSTDQLKPLKTYVDPHMYEDPNIAILKFATEIHPNAISKQKVIGAGEFGEVFRGVMKAPGRGEVAVAIKTLKPGYTEKQRQDFLSEASIMGQFSHQNIIRLEGVVTKFKHAMIVTEYMENGALDIYLRDHDGEIPSYQLVGMLRGIAAGMKYLSDMSYVHRDLAARNVLVNSNLECKVSDFGLSRVLEDDPEGTYTTRGGKIPIRWTAPEAIAYRKFTSASDVWSFGIVMWEVMAFGERPYWDMSNHEVMKAINEAFRLPAPMDCPSAVYQLMLQCWLHDRSKRPRFTDIVNILDKLLQSPESLKTIADFDPRVSIRLPSTSGCDGTMFRSVPEWLESIKMSQYNESFACAGITTMEQVLAMRHEDIRNIGVRLPGHMKRIAYSILGLKDQTSSVKNPIVS</sequence>
<dbReference type="Gene3D" id="2.60.40.10">
    <property type="entry name" value="Immunoglobulins"/>
    <property type="match status" value="2"/>
</dbReference>
<evidence type="ECO:0000259" key="26">
    <source>
        <dbReference type="PROSITE" id="PS50011"/>
    </source>
</evidence>
<evidence type="ECO:0000256" key="24">
    <source>
        <dbReference type="PROSITE-ProRule" id="PRU10141"/>
    </source>
</evidence>
<dbReference type="FunFam" id="2.60.40.1770:FF:000001">
    <property type="entry name" value="Ephrin type-A receptor 5"/>
    <property type="match status" value="1"/>
</dbReference>
<keyword evidence="17" id="KW-0829">Tyrosine-protein kinase</keyword>
<feature type="binding site" evidence="22 24">
    <location>
        <position position="579"/>
    </location>
    <ligand>
        <name>ATP</name>
        <dbReference type="ChEBI" id="CHEBI:30616"/>
    </ligand>
</feature>
<feature type="domain" description="Protein kinase" evidence="26">
    <location>
        <begin position="547"/>
        <end position="808"/>
    </location>
</feature>
<dbReference type="PROSITE" id="PS00790">
    <property type="entry name" value="RECEPTOR_TYR_KIN_V_1"/>
    <property type="match status" value="1"/>
</dbReference>
<dbReference type="InterPro" id="IPR008979">
    <property type="entry name" value="Galactose-bd-like_sf"/>
</dbReference>
<dbReference type="PROSITE" id="PS00109">
    <property type="entry name" value="PROTEIN_KINASE_TYR"/>
    <property type="match status" value="1"/>
</dbReference>
<dbReference type="SUPFAM" id="SSF49785">
    <property type="entry name" value="Galactose-binding domain-like"/>
    <property type="match status" value="1"/>
</dbReference>
<dbReference type="Pfam" id="PF25599">
    <property type="entry name" value="Ephrin_CRD"/>
    <property type="match status" value="1"/>
</dbReference>
<evidence type="ECO:0000256" key="15">
    <source>
        <dbReference type="ARBA" id="ARBA00022989"/>
    </source>
</evidence>
<evidence type="ECO:0000256" key="13">
    <source>
        <dbReference type="ARBA" id="ARBA00022843"/>
    </source>
</evidence>
<dbReference type="GO" id="GO:0005886">
    <property type="term" value="C:plasma membrane"/>
    <property type="evidence" value="ECO:0007669"/>
    <property type="project" value="UniProtKB-SubCell"/>
</dbReference>
<reference evidence="30" key="2">
    <citation type="submission" date="2025-08" db="UniProtKB">
        <authorList>
            <consortium name="Ensembl"/>
        </authorList>
    </citation>
    <scope>IDENTIFICATION</scope>
</reference>
<evidence type="ECO:0000256" key="12">
    <source>
        <dbReference type="ARBA" id="ARBA00022840"/>
    </source>
</evidence>
<dbReference type="InterPro" id="IPR016257">
    <property type="entry name" value="Tyr_kinase_ephrin_rcpt"/>
</dbReference>
<dbReference type="GO" id="GO:0005524">
    <property type="term" value="F:ATP binding"/>
    <property type="evidence" value="ECO:0007669"/>
    <property type="project" value="UniProtKB-UniRule"/>
</dbReference>
<feature type="disulfide bond" evidence="23">
    <location>
        <begin position="81"/>
        <end position="91"/>
    </location>
</feature>
<reference evidence="30" key="1">
    <citation type="submission" date="2019-06" db="EMBL/GenBank/DDBJ databases">
        <authorList>
            <consortium name="Wellcome Sanger Institute Data Sharing"/>
        </authorList>
    </citation>
    <scope>NUCLEOTIDE SEQUENCE [LARGE SCALE GENOMIC DNA]</scope>
</reference>
<reference evidence="30" key="3">
    <citation type="submission" date="2025-09" db="UniProtKB">
        <authorList>
            <consortium name="Ensembl"/>
        </authorList>
    </citation>
    <scope>IDENTIFICATION</scope>
</reference>
<dbReference type="InterPro" id="IPR020635">
    <property type="entry name" value="Tyr_kinase_cat_dom"/>
</dbReference>
<evidence type="ECO:0000313" key="30">
    <source>
        <dbReference type="Ensembl" id="ENSMMDP00005006656.1"/>
    </source>
</evidence>
<dbReference type="InterPro" id="IPR001426">
    <property type="entry name" value="Tyr_kinase_rcpt_V_CS"/>
</dbReference>
<dbReference type="InterPro" id="IPR011009">
    <property type="entry name" value="Kinase-like_dom_sf"/>
</dbReference>
<dbReference type="InterPro" id="IPR013783">
    <property type="entry name" value="Ig-like_fold"/>
</dbReference>
<dbReference type="Gene3D" id="1.10.150.50">
    <property type="entry name" value="Transcription Factor, Ets-1"/>
    <property type="match status" value="1"/>
</dbReference>
<dbReference type="PROSITE" id="PS00791">
    <property type="entry name" value="RECEPTOR_TYR_KIN_V_2"/>
    <property type="match status" value="1"/>
</dbReference>
<evidence type="ECO:0000256" key="23">
    <source>
        <dbReference type="PIRSR" id="PIRSR000666-3"/>
    </source>
</evidence>
<keyword evidence="15" id="KW-1133">Transmembrane helix</keyword>
<dbReference type="Pfam" id="PF00041">
    <property type="entry name" value="fn3"/>
    <property type="match status" value="1"/>
</dbReference>
<keyword evidence="10 22" id="KW-0547">Nucleotide-binding</keyword>
<dbReference type="SMART" id="SM00060">
    <property type="entry name" value="FN3"/>
    <property type="match status" value="1"/>
</dbReference>
<evidence type="ECO:0000256" key="3">
    <source>
        <dbReference type="ARBA" id="ARBA00022475"/>
    </source>
</evidence>
<dbReference type="PROSITE" id="PS50105">
    <property type="entry name" value="SAM_DOMAIN"/>
    <property type="match status" value="1"/>
</dbReference>
<keyword evidence="31" id="KW-1185">Reference proteome</keyword>
<dbReference type="Gene3D" id="2.10.50.10">
    <property type="entry name" value="Tumor Necrosis Factor Receptor, subunit A, domain 2"/>
    <property type="match status" value="1"/>
</dbReference>
<evidence type="ECO:0000256" key="22">
    <source>
        <dbReference type="PIRSR" id="PIRSR000666-2"/>
    </source>
</evidence>
<keyword evidence="16" id="KW-0472">Membrane</keyword>
<dbReference type="FunFam" id="1.10.510.10:FF:000019">
    <property type="entry name" value="Ephrin type-A receptor 5"/>
    <property type="match status" value="1"/>
</dbReference>
<dbReference type="SUPFAM" id="SSF47769">
    <property type="entry name" value="SAM/Pointed domain"/>
    <property type="match status" value="1"/>
</dbReference>
<evidence type="ECO:0000256" key="6">
    <source>
        <dbReference type="ARBA" id="ARBA00022679"/>
    </source>
</evidence>
<dbReference type="SMART" id="SM01411">
    <property type="entry name" value="Ephrin_rec_like"/>
    <property type="match status" value="1"/>
</dbReference>
<dbReference type="GO" id="GO:0007411">
    <property type="term" value="P:axon guidance"/>
    <property type="evidence" value="ECO:0007669"/>
    <property type="project" value="TreeGrafter"/>
</dbReference>
<evidence type="ECO:0000259" key="29">
    <source>
        <dbReference type="PROSITE" id="PS51550"/>
    </source>
</evidence>
<protein>
    <recommendedName>
        <fullName evidence="2">receptor protein-tyrosine kinase</fullName>
        <ecNumber evidence="2">2.7.10.1</ecNumber>
    </recommendedName>
</protein>
<dbReference type="InterPro" id="IPR008266">
    <property type="entry name" value="Tyr_kinase_AS"/>
</dbReference>
<name>A0A667XCJ1_9TELE</name>
<keyword evidence="23" id="KW-1015">Disulfide bond</keyword>
<keyword evidence="14" id="KW-0130">Cell adhesion</keyword>
<organism evidence="30 31">
    <name type="scientific">Myripristis murdjan</name>
    <name type="common">pinecone soldierfish</name>
    <dbReference type="NCBI Taxonomy" id="586833"/>
    <lineage>
        <taxon>Eukaryota</taxon>
        <taxon>Metazoa</taxon>
        <taxon>Chordata</taxon>
        <taxon>Craniata</taxon>
        <taxon>Vertebrata</taxon>
        <taxon>Euteleostomi</taxon>
        <taxon>Actinopterygii</taxon>
        <taxon>Neopterygii</taxon>
        <taxon>Teleostei</taxon>
        <taxon>Neoteleostei</taxon>
        <taxon>Acanthomorphata</taxon>
        <taxon>Holocentriformes</taxon>
        <taxon>Holocentridae</taxon>
        <taxon>Myripristis</taxon>
    </lineage>
</organism>
<dbReference type="SMART" id="SM00615">
    <property type="entry name" value="EPH_lbd"/>
    <property type="match status" value="1"/>
</dbReference>
<evidence type="ECO:0000256" key="14">
    <source>
        <dbReference type="ARBA" id="ARBA00022889"/>
    </source>
</evidence>
<dbReference type="InterPro" id="IPR000719">
    <property type="entry name" value="Prot_kinase_dom"/>
</dbReference>
<feature type="binding site" evidence="22">
    <location>
        <begin position="553"/>
        <end position="561"/>
    </location>
    <ligand>
        <name>ATP</name>
        <dbReference type="ChEBI" id="CHEBI:30616"/>
    </ligand>
</feature>
<dbReference type="SUPFAM" id="SSF49265">
    <property type="entry name" value="Fibronectin type III"/>
    <property type="match status" value="1"/>
</dbReference>
<dbReference type="Pfam" id="PF00536">
    <property type="entry name" value="SAM_1"/>
    <property type="match status" value="1"/>
</dbReference>
<dbReference type="PROSITE" id="PS00107">
    <property type="entry name" value="PROTEIN_KINASE_ATP"/>
    <property type="match status" value="1"/>
</dbReference>
<dbReference type="GO" id="GO:0001525">
    <property type="term" value="P:angiogenesis"/>
    <property type="evidence" value="ECO:0007669"/>
    <property type="project" value="UniProtKB-KW"/>
</dbReference>
<dbReference type="Pfam" id="PF07699">
    <property type="entry name" value="Ephrin_rec_like"/>
    <property type="match status" value="1"/>
</dbReference>
<evidence type="ECO:0000256" key="1">
    <source>
        <dbReference type="ARBA" id="ARBA00004251"/>
    </source>
</evidence>
<evidence type="ECO:0000256" key="10">
    <source>
        <dbReference type="ARBA" id="ARBA00022741"/>
    </source>
</evidence>
<evidence type="ECO:0000256" key="2">
    <source>
        <dbReference type="ARBA" id="ARBA00011902"/>
    </source>
</evidence>
<feature type="domain" description="Fibronectin type-III" evidence="28">
    <location>
        <begin position="296"/>
        <end position="399"/>
    </location>
</feature>
<keyword evidence="11" id="KW-0418">Kinase</keyword>
<evidence type="ECO:0000256" key="21">
    <source>
        <dbReference type="PIRSR" id="PIRSR000666-1"/>
    </source>
</evidence>
<dbReference type="FunFam" id="3.30.200.20:FF:000143">
    <property type="entry name" value="Ephrin type-B receptor 6"/>
    <property type="match status" value="1"/>
</dbReference>
<evidence type="ECO:0000256" key="8">
    <source>
        <dbReference type="ARBA" id="ARBA00022729"/>
    </source>
</evidence>
<dbReference type="SUPFAM" id="SSF57184">
    <property type="entry name" value="Growth factor receptor domain"/>
    <property type="match status" value="1"/>
</dbReference>
<dbReference type="InterPro" id="IPR001660">
    <property type="entry name" value="SAM"/>
</dbReference>
<evidence type="ECO:0000256" key="7">
    <source>
        <dbReference type="ARBA" id="ARBA00022692"/>
    </source>
</evidence>
<dbReference type="GO" id="GO:0030425">
    <property type="term" value="C:dendrite"/>
    <property type="evidence" value="ECO:0007669"/>
    <property type="project" value="TreeGrafter"/>
</dbReference>